<sequence length="210" mass="22776">MYGIQNFELFCLSAIVLSVTPGPDTFYILGRTISQGTKSGYASVLGISTGVLVHTIAAAIGLSTILATSAMVFKIIKLIGAAYLIYLGITLIFASKHTDVLSKNNLPEISFWKIYSQGVLTNVLNPKVALFFLSFLPQFIDANQGNVASFSFLGLVYVFICTLWYLIFAGFSSGIAMAFKKNPLWIRTINKISGSIFIALGLNLAFSNTD</sequence>
<organism evidence="7 8">
    <name type="scientific">Desulfosarcina widdelii</name>
    <dbReference type="NCBI Taxonomy" id="947919"/>
    <lineage>
        <taxon>Bacteria</taxon>
        <taxon>Pseudomonadati</taxon>
        <taxon>Thermodesulfobacteriota</taxon>
        <taxon>Desulfobacteria</taxon>
        <taxon>Desulfobacterales</taxon>
        <taxon>Desulfosarcinaceae</taxon>
        <taxon>Desulfosarcina</taxon>
    </lineage>
</organism>
<feature type="transmembrane region" description="Helical" evidence="6">
    <location>
        <begin position="188"/>
        <end position="206"/>
    </location>
</feature>
<dbReference type="OrthoDB" id="9807053at2"/>
<dbReference type="PANTHER" id="PTHR30086">
    <property type="entry name" value="ARGININE EXPORTER PROTEIN ARGO"/>
    <property type="match status" value="1"/>
</dbReference>
<feature type="transmembrane region" description="Helical" evidence="6">
    <location>
        <begin position="45"/>
        <end position="68"/>
    </location>
</feature>
<proteinExistence type="predicted"/>
<dbReference type="InterPro" id="IPR001123">
    <property type="entry name" value="LeuE-type"/>
</dbReference>
<evidence type="ECO:0000256" key="2">
    <source>
        <dbReference type="ARBA" id="ARBA00022475"/>
    </source>
</evidence>
<dbReference type="PIRSF" id="PIRSF006324">
    <property type="entry name" value="LeuE"/>
    <property type="match status" value="1"/>
</dbReference>
<dbReference type="RefSeq" id="WP_155303057.1">
    <property type="nucleotide sequence ID" value="NZ_AP021875.1"/>
</dbReference>
<keyword evidence="8" id="KW-1185">Reference proteome</keyword>
<evidence type="ECO:0000256" key="4">
    <source>
        <dbReference type="ARBA" id="ARBA00022989"/>
    </source>
</evidence>
<keyword evidence="3 6" id="KW-0812">Transmembrane</keyword>
<comment type="subcellular location">
    <subcellularLocation>
        <location evidence="1">Cell membrane</location>
        <topology evidence="1">Multi-pass membrane protein</topology>
    </subcellularLocation>
</comment>
<evidence type="ECO:0000313" key="7">
    <source>
        <dbReference type="EMBL" id="BBO73994.1"/>
    </source>
</evidence>
<dbReference type="PANTHER" id="PTHR30086:SF20">
    <property type="entry name" value="ARGININE EXPORTER PROTEIN ARGO-RELATED"/>
    <property type="match status" value="1"/>
</dbReference>
<dbReference type="GO" id="GO:0015171">
    <property type="term" value="F:amino acid transmembrane transporter activity"/>
    <property type="evidence" value="ECO:0007669"/>
    <property type="project" value="TreeGrafter"/>
</dbReference>
<evidence type="ECO:0000256" key="5">
    <source>
        <dbReference type="ARBA" id="ARBA00023136"/>
    </source>
</evidence>
<keyword evidence="5 6" id="KW-0472">Membrane</keyword>
<name>A0A5K7Z6B6_9BACT</name>
<feature type="transmembrane region" description="Helical" evidence="6">
    <location>
        <begin position="114"/>
        <end position="135"/>
    </location>
</feature>
<keyword evidence="4 6" id="KW-1133">Transmembrane helix</keyword>
<keyword evidence="2" id="KW-1003">Cell membrane</keyword>
<evidence type="ECO:0000256" key="1">
    <source>
        <dbReference type="ARBA" id="ARBA00004651"/>
    </source>
</evidence>
<evidence type="ECO:0000313" key="8">
    <source>
        <dbReference type="Proteomes" id="UP000427769"/>
    </source>
</evidence>
<feature type="transmembrane region" description="Helical" evidence="6">
    <location>
        <begin position="147"/>
        <end position="168"/>
    </location>
</feature>
<reference evidence="7 8" key="1">
    <citation type="submission" date="2019-11" db="EMBL/GenBank/DDBJ databases">
        <title>Comparative genomics of hydrocarbon-degrading Desulfosarcina strains.</title>
        <authorList>
            <person name="Watanabe M."/>
            <person name="Kojima H."/>
            <person name="Fukui M."/>
        </authorList>
    </citation>
    <scope>NUCLEOTIDE SEQUENCE [LARGE SCALE GENOMIC DNA]</scope>
    <source>
        <strain evidence="7 8">PP31</strain>
    </source>
</reference>
<dbReference type="GO" id="GO:0005886">
    <property type="term" value="C:plasma membrane"/>
    <property type="evidence" value="ECO:0007669"/>
    <property type="project" value="UniProtKB-SubCell"/>
</dbReference>
<protein>
    <submittedName>
        <fullName evidence="7">Lysine transporter LysE</fullName>
    </submittedName>
</protein>
<dbReference type="Proteomes" id="UP000427769">
    <property type="component" value="Chromosome"/>
</dbReference>
<dbReference type="KEGG" id="dwd:DSCW_14110"/>
<evidence type="ECO:0000256" key="6">
    <source>
        <dbReference type="SAM" id="Phobius"/>
    </source>
</evidence>
<dbReference type="Pfam" id="PF01810">
    <property type="entry name" value="LysE"/>
    <property type="match status" value="1"/>
</dbReference>
<dbReference type="EMBL" id="AP021875">
    <property type="protein sequence ID" value="BBO73994.1"/>
    <property type="molecule type" value="Genomic_DNA"/>
</dbReference>
<dbReference type="AlphaFoldDB" id="A0A5K7Z6B6"/>
<evidence type="ECO:0000256" key="3">
    <source>
        <dbReference type="ARBA" id="ARBA00022692"/>
    </source>
</evidence>
<gene>
    <name evidence="7" type="ORF">DSCW_14110</name>
</gene>
<feature type="transmembrane region" description="Helical" evidence="6">
    <location>
        <begin position="75"/>
        <end position="94"/>
    </location>
</feature>
<accession>A0A5K7Z6B6</accession>